<evidence type="ECO:0000313" key="2">
    <source>
        <dbReference type="EMBL" id="QHT34232.1"/>
    </source>
</evidence>
<proteinExistence type="predicted"/>
<name>A0A6C0EZL6_9ZZZZ</name>
<reference evidence="2" key="1">
    <citation type="journal article" date="2020" name="Nature">
        <title>Giant virus diversity and host interactions through global metagenomics.</title>
        <authorList>
            <person name="Schulz F."/>
            <person name="Roux S."/>
            <person name="Paez-Espino D."/>
            <person name="Jungbluth S."/>
            <person name="Walsh D.A."/>
            <person name="Denef V.J."/>
            <person name="McMahon K.D."/>
            <person name="Konstantinidis K.T."/>
            <person name="Eloe-Fadrosh E.A."/>
            <person name="Kyrpides N.C."/>
            <person name="Woyke T."/>
        </authorList>
    </citation>
    <scope>NUCLEOTIDE SEQUENCE</scope>
    <source>
        <strain evidence="2">GVMAG-M-3300009161-52</strain>
    </source>
</reference>
<protein>
    <submittedName>
        <fullName evidence="2">Uncharacterized protein</fullName>
    </submittedName>
</protein>
<organism evidence="2">
    <name type="scientific">viral metagenome</name>
    <dbReference type="NCBI Taxonomy" id="1070528"/>
    <lineage>
        <taxon>unclassified sequences</taxon>
        <taxon>metagenomes</taxon>
        <taxon>organismal metagenomes</taxon>
    </lineage>
</organism>
<feature type="region of interest" description="Disordered" evidence="1">
    <location>
        <begin position="309"/>
        <end position="330"/>
    </location>
</feature>
<accession>A0A6C0EZL6</accession>
<dbReference type="EMBL" id="MN738994">
    <property type="protein sequence ID" value="QHT34232.1"/>
    <property type="molecule type" value="Genomic_DNA"/>
</dbReference>
<dbReference type="AlphaFoldDB" id="A0A6C0EZL6"/>
<evidence type="ECO:0000256" key="1">
    <source>
        <dbReference type="SAM" id="MobiDB-lite"/>
    </source>
</evidence>
<sequence length="426" mass="48828">MVKSMKLSKKLSIRSKKSKKIYRSRGGSTYEIEELSISKDKETTIKNLLNILGGRKKIVILPGITLHTICSLDPINRIRVIANMIIKARKYKKDEPTEDDMEAIMELTCESSDRDFLGRASIPTLASISYYTEKLKHAEQARKEINIGQTVSSIESAKRALEKLNDILKKLENTKKKPNNLNKINTRLAKSKDLRFIEELSTEQRLPILRTFNYGDKYISGTNYNVKTMGPLEILIPKIIGEISQFIKDEENPDKEEELTEEEEKQLKQVEEDLRKTLSRYLSSQNKSSNLPVNLTGFATHFSSQNQSILPDTNRFSSKGPASHTGRKTASRKPVLNLNTTPFNNKSLKTFKNAFVHKFRRIISLEDLITKQTDVNKKNTFISEMNGILQELELPDISRISNNDLKEKIKIIKSIKDKYQYQISNI</sequence>